<feature type="coiled-coil region" evidence="10">
    <location>
        <begin position="242"/>
        <end position="269"/>
    </location>
</feature>
<dbReference type="InterPro" id="IPR003660">
    <property type="entry name" value="HAMP_dom"/>
</dbReference>
<keyword evidence="15" id="KW-1185">Reference proteome</keyword>
<dbReference type="Pfam" id="PF00672">
    <property type="entry name" value="HAMP"/>
    <property type="match status" value="1"/>
</dbReference>
<dbReference type="RefSeq" id="WP_256131531.1">
    <property type="nucleotide sequence ID" value="NZ_JANFXK010000005.1"/>
</dbReference>
<reference evidence="14 15" key="1">
    <citation type="submission" date="2022-06" db="EMBL/GenBank/DDBJ databases">
        <title>Isolation of gut microbiota from human fecal samples.</title>
        <authorList>
            <person name="Pamer E.G."/>
            <person name="Barat B."/>
            <person name="Waligurski E."/>
            <person name="Medina S."/>
            <person name="Paddock L."/>
            <person name="Mostad J."/>
        </authorList>
    </citation>
    <scope>NUCLEOTIDE SEQUENCE [LARGE SCALE GENOMIC DNA]</scope>
    <source>
        <strain evidence="14 15">SL.3.17</strain>
    </source>
</reference>
<dbReference type="CDD" id="cd00082">
    <property type="entry name" value="HisKA"/>
    <property type="match status" value="1"/>
</dbReference>
<proteinExistence type="predicted"/>
<dbReference type="Gene3D" id="1.10.287.130">
    <property type="match status" value="1"/>
</dbReference>
<evidence type="ECO:0000256" key="11">
    <source>
        <dbReference type="SAM" id="Phobius"/>
    </source>
</evidence>
<dbReference type="Pfam" id="PF02518">
    <property type="entry name" value="HATPase_c"/>
    <property type="match status" value="1"/>
</dbReference>
<evidence type="ECO:0000256" key="6">
    <source>
        <dbReference type="ARBA" id="ARBA00022741"/>
    </source>
</evidence>
<dbReference type="SMART" id="SM00387">
    <property type="entry name" value="HATPase_c"/>
    <property type="match status" value="1"/>
</dbReference>
<keyword evidence="5" id="KW-0808">Transferase</keyword>
<dbReference type="InterPro" id="IPR036097">
    <property type="entry name" value="HisK_dim/P_sf"/>
</dbReference>
<feature type="transmembrane region" description="Helical" evidence="11">
    <location>
        <begin position="191"/>
        <end position="211"/>
    </location>
</feature>
<dbReference type="SUPFAM" id="SSF47384">
    <property type="entry name" value="Homodimeric domain of signal transducing histidine kinase"/>
    <property type="match status" value="1"/>
</dbReference>
<dbReference type="Pfam" id="PF00512">
    <property type="entry name" value="HisKA"/>
    <property type="match status" value="1"/>
</dbReference>
<evidence type="ECO:0000256" key="10">
    <source>
        <dbReference type="SAM" id="Coils"/>
    </source>
</evidence>
<dbReference type="Gene3D" id="3.30.565.10">
    <property type="entry name" value="Histidine kinase-like ATPase, C-terminal domain"/>
    <property type="match status" value="1"/>
</dbReference>
<dbReference type="SMART" id="SM00388">
    <property type="entry name" value="HisKA"/>
    <property type="match status" value="1"/>
</dbReference>
<keyword evidence="11" id="KW-1133">Transmembrane helix</keyword>
<comment type="catalytic activity">
    <reaction evidence="1">
        <text>ATP + protein L-histidine = ADP + protein N-phospho-L-histidine.</text>
        <dbReference type="EC" id="2.7.13.3"/>
    </reaction>
</comment>
<evidence type="ECO:0000256" key="4">
    <source>
        <dbReference type="ARBA" id="ARBA00022553"/>
    </source>
</evidence>
<accession>A0ABT1RME6</accession>
<keyword evidence="9" id="KW-0902">Two-component regulatory system</keyword>
<dbReference type="PANTHER" id="PTHR42878:SF7">
    <property type="entry name" value="SENSOR HISTIDINE KINASE GLRK"/>
    <property type="match status" value="1"/>
</dbReference>
<dbReference type="PANTHER" id="PTHR42878">
    <property type="entry name" value="TWO-COMPONENT HISTIDINE KINASE"/>
    <property type="match status" value="1"/>
</dbReference>
<evidence type="ECO:0000256" key="2">
    <source>
        <dbReference type="ARBA" id="ARBA00004370"/>
    </source>
</evidence>
<evidence type="ECO:0000313" key="14">
    <source>
        <dbReference type="EMBL" id="MCQ4636347.1"/>
    </source>
</evidence>
<evidence type="ECO:0000256" key="8">
    <source>
        <dbReference type="ARBA" id="ARBA00022840"/>
    </source>
</evidence>
<feature type="domain" description="Histidine kinase" evidence="12">
    <location>
        <begin position="276"/>
        <end position="492"/>
    </location>
</feature>
<evidence type="ECO:0000256" key="1">
    <source>
        <dbReference type="ARBA" id="ARBA00000085"/>
    </source>
</evidence>
<keyword evidence="6" id="KW-0547">Nucleotide-binding</keyword>
<evidence type="ECO:0000256" key="3">
    <source>
        <dbReference type="ARBA" id="ARBA00012438"/>
    </source>
</evidence>
<keyword evidence="4" id="KW-0597">Phosphoprotein</keyword>
<evidence type="ECO:0000256" key="7">
    <source>
        <dbReference type="ARBA" id="ARBA00022777"/>
    </source>
</evidence>
<dbReference type="SUPFAM" id="SSF55874">
    <property type="entry name" value="ATPase domain of HSP90 chaperone/DNA topoisomerase II/histidine kinase"/>
    <property type="match status" value="1"/>
</dbReference>
<evidence type="ECO:0000259" key="13">
    <source>
        <dbReference type="PROSITE" id="PS50885"/>
    </source>
</evidence>
<feature type="transmembrane region" description="Helical" evidence="11">
    <location>
        <begin position="151"/>
        <end position="171"/>
    </location>
</feature>
<keyword evidence="11" id="KW-0472">Membrane</keyword>
<evidence type="ECO:0000256" key="5">
    <source>
        <dbReference type="ARBA" id="ARBA00022679"/>
    </source>
</evidence>
<dbReference type="InterPro" id="IPR050351">
    <property type="entry name" value="BphY/WalK/GraS-like"/>
</dbReference>
<dbReference type="Proteomes" id="UP001524502">
    <property type="component" value="Unassembled WGS sequence"/>
</dbReference>
<dbReference type="EMBL" id="JANFXK010000005">
    <property type="protein sequence ID" value="MCQ4636347.1"/>
    <property type="molecule type" value="Genomic_DNA"/>
</dbReference>
<feature type="transmembrane region" description="Helical" evidence="11">
    <location>
        <begin position="18"/>
        <end position="40"/>
    </location>
</feature>
<keyword evidence="7 14" id="KW-0418">Kinase</keyword>
<comment type="caution">
    <text evidence="14">The sequence shown here is derived from an EMBL/GenBank/DDBJ whole genome shotgun (WGS) entry which is preliminary data.</text>
</comment>
<dbReference type="InterPro" id="IPR003661">
    <property type="entry name" value="HisK_dim/P_dom"/>
</dbReference>
<dbReference type="GO" id="GO:0016301">
    <property type="term" value="F:kinase activity"/>
    <property type="evidence" value="ECO:0007669"/>
    <property type="project" value="UniProtKB-KW"/>
</dbReference>
<gene>
    <name evidence="14" type="ORF">NE619_06370</name>
</gene>
<dbReference type="PROSITE" id="PS50109">
    <property type="entry name" value="HIS_KIN"/>
    <property type="match status" value="1"/>
</dbReference>
<dbReference type="InterPro" id="IPR005467">
    <property type="entry name" value="His_kinase_dom"/>
</dbReference>
<evidence type="ECO:0000256" key="9">
    <source>
        <dbReference type="ARBA" id="ARBA00023012"/>
    </source>
</evidence>
<dbReference type="PRINTS" id="PR00344">
    <property type="entry name" value="BCTRLSENSOR"/>
</dbReference>
<dbReference type="InterPro" id="IPR004358">
    <property type="entry name" value="Sig_transdc_His_kin-like_C"/>
</dbReference>
<dbReference type="CDD" id="cd06225">
    <property type="entry name" value="HAMP"/>
    <property type="match status" value="1"/>
</dbReference>
<feature type="domain" description="HAMP" evidence="13">
    <location>
        <begin position="209"/>
        <end position="261"/>
    </location>
</feature>
<dbReference type="CDD" id="cd00075">
    <property type="entry name" value="HATPase"/>
    <property type="match status" value="1"/>
</dbReference>
<keyword evidence="10" id="KW-0175">Coiled coil</keyword>
<dbReference type="PROSITE" id="PS50885">
    <property type="entry name" value="HAMP"/>
    <property type="match status" value="1"/>
</dbReference>
<sequence>MKKILKIRRIDSLFRKIAFWQCAALFLFAVITGALFAFSYSKYTYERHLSQLAGSIAEAVSNHVEDTGKPVGSQDPSEIRTYTDIISGTSNMADISVWIITKDKELISYNRKTGRLEFDQLPTRYTDMLHYLLQGNSVHNDTYRKVWNRDMFGVGTPILDSGGFVIGVVLVQTSHDVVLDAMKTSMTNLAFSLLIAMLVTLCIAIIIFRIITKPLEKIQKSAFQLQEGNYEVRTNVRQDDELGRLAESVDELAIRLSEARAERDNLDKMRQTFISNISHELRTPVTTIRASLEALCEGLVTDPQKVRQYHQAMLKDSIQLHRLIHDLLDLSSLQSAEFNMNQSDLNPYELIQDALSGIRPLAEKKNITLRLDCLCETCSHCSVKGDYGRLRQLFTILLDNAVKFTPAGKTVTVSAEYSDHFVCRVVDQGCGIPAEDLPNIFSQFYRGRSSADKEGCGLGLAIAAQIAAHHDIDIHAESWLGEGTCFTLVFKD</sequence>
<keyword evidence="8" id="KW-0067">ATP-binding</keyword>
<protein>
    <recommendedName>
        <fullName evidence="3">histidine kinase</fullName>
        <ecNumber evidence="3">2.7.13.3</ecNumber>
    </recommendedName>
</protein>
<evidence type="ECO:0000259" key="12">
    <source>
        <dbReference type="PROSITE" id="PS50109"/>
    </source>
</evidence>
<evidence type="ECO:0000313" key="15">
    <source>
        <dbReference type="Proteomes" id="UP001524502"/>
    </source>
</evidence>
<dbReference type="InterPro" id="IPR036890">
    <property type="entry name" value="HATPase_C_sf"/>
</dbReference>
<organism evidence="14 15">
    <name type="scientific">Anaerovorax odorimutans</name>
    <dbReference type="NCBI Taxonomy" id="109327"/>
    <lineage>
        <taxon>Bacteria</taxon>
        <taxon>Bacillati</taxon>
        <taxon>Bacillota</taxon>
        <taxon>Clostridia</taxon>
        <taxon>Peptostreptococcales</taxon>
        <taxon>Anaerovoracaceae</taxon>
        <taxon>Anaerovorax</taxon>
    </lineage>
</organism>
<comment type="subcellular location">
    <subcellularLocation>
        <location evidence="2">Membrane</location>
    </subcellularLocation>
</comment>
<dbReference type="EC" id="2.7.13.3" evidence="3"/>
<keyword evidence="11" id="KW-0812">Transmembrane</keyword>
<dbReference type="SMART" id="SM00304">
    <property type="entry name" value="HAMP"/>
    <property type="match status" value="1"/>
</dbReference>
<dbReference type="InterPro" id="IPR003594">
    <property type="entry name" value="HATPase_dom"/>
</dbReference>
<dbReference type="SUPFAM" id="SSF158472">
    <property type="entry name" value="HAMP domain-like"/>
    <property type="match status" value="1"/>
</dbReference>
<dbReference type="Gene3D" id="6.10.340.10">
    <property type="match status" value="1"/>
</dbReference>
<name>A0ABT1RME6_9FIRM</name>